<dbReference type="Proteomes" id="UP001295469">
    <property type="component" value="Chromosome C02"/>
</dbReference>
<dbReference type="AlphaFoldDB" id="A0A816KA37"/>
<accession>A0A816KA37</accession>
<dbReference type="Gramene" id="CDX91021">
    <property type="protein sequence ID" value="CDX91021"/>
    <property type="gene ID" value="GSBRNA2T00151784001"/>
</dbReference>
<gene>
    <name evidence="1" type="ORF">DARMORV10_C02P07320.1</name>
</gene>
<organism evidence="1">
    <name type="scientific">Brassica napus</name>
    <name type="common">Rape</name>
    <dbReference type="NCBI Taxonomy" id="3708"/>
    <lineage>
        <taxon>Eukaryota</taxon>
        <taxon>Viridiplantae</taxon>
        <taxon>Streptophyta</taxon>
        <taxon>Embryophyta</taxon>
        <taxon>Tracheophyta</taxon>
        <taxon>Spermatophyta</taxon>
        <taxon>Magnoliopsida</taxon>
        <taxon>eudicotyledons</taxon>
        <taxon>Gunneridae</taxon>
        <taxon>Pentapetalae</taxon>
        <taxon>rosids</taxon>
        <taxon>malvids</taxon>
        <taxon>Brassicales</taxon>
        <taxon>Brassicaceae</taxon>
        <taxon>Brassiceae</taxon>
        <taxon>Brassica</taxon>
    </lineage>
</organism>
<reference evidence="1" key="1">
    <citation type="submission" date="2021-01" db="EMBL/GenBank/DDBJ databases">
        <authorList>
            <consortium name="Genoscope - CEA"/>
            <person name="William W."/>
        </authorList>
    </citation>
    <scope>NUCLEOTIDE SEQUENCE</scope>
</reference>
<evidence type="ECO:0000313" key="1">
    <source>
        <dbReference type="EMBL" id="CAF1885573.1"/>
    </source>
</evidence>
<protein>
    <submittedName>
        <fullName evidence="1">(rape) hypothetical protein</fullName>
    </submittedName>
</protein>
<dbReference type="EMBL" id="HG994366">
    <property type="protein sequence ID" value="CAF1885573.1"/>
    <property type="molecule type" value="Genomic_DNA"/>
</dbReference>
<sequence>MAWQPSVISSLPRVTLAGQRDDLVLVQVRELSSTVCI</sequence>
<proteinExistence type="predicted"/>
<name>A0A816KA37_BRANA</name>